<accession>A0A6A7A7P7</accession>
<reference evidence="1" key="1">
    <citation type="journal article" date="2020" name="Stud. Mycol.">
        <title>101 Dothideomycetes genomes: a test case for predicting lifestyles and emergence of pathogens.</title>
        <authorList>
            <person name="Haridas S."/>
            <person name="Albert R."/>
            <person name="Binder M."/>
            <person name="Bloem J."/>
            <person name="Labutti K."/>
            <person name="Salamov A."/>
            <person name="Andreopoulos B."/>
            <person name="Baker S."/>
            <person name="Barry K."/>
            <person name="Bills G."/>
            <person name="Bluhm B."/>
            <person name="Cannon C."/>
            <person name="Castanera R."/>
            <person name="Culley D."/>
            <person name="Daum C."/>
            <person name="Ezra D."/>
            <person name="Gonzalez J."/>
            <person name="Henrissat B."/>
            <person name="Kuo A."/>
            <person name="Liang C."/>
            <person name="Lipzen A."/>
            <person name="Lutzoni F."/>
            <person name="Magnuson J."/>
            <person name="Mondo S."/>
            <person name="Nolan M."/>
            <person name="Ohm R."/>
            <person name="Pangilinan J."/>
            <person name="Park H.-J."/>
            <person name="Ramirez L."/>
            <person name="Alfaro M."/>
            <person name="Sun H."/>
            <person name="Tritt A."/>
            <person name="Yoshinaga Y."/>
            <person name="Zwiers L.-H."/>
            <person name="Turgeon B."/>
            <person name="Goodwin S."/>
            <person name="Spatafora J."/>
            <person name="Crous P."/>
            <person name="Grigoriev I."/>
        </authorList>
    </citation>
    <scope>NUCLEOTIDE SEQUENCE</scope>
    <source>
        <strain evidence="1">CBS 113818</strain>
    </source>
</reference>
<gene>
    <name evidence="1" type="ORF">CC86DRAFT_465469</name>
</gene>
<protein>
    <submittedName>
        <fullName evidence="1">Uncharacterized protein</fullName>
    </submittedName>
</protein>
<name>A0A6A7A7P7_9PLEO</name>
<dbReference type="EMBL" id="MU006222">
    <property type="protein sequence ID" value="KAF2828717.1"/>
    <property type="molecule type" value="Genomic_DNA"/>
</dbReference>
<organism evidence="1 2">
    <name type="scientific">Ophiobolus disseminans</name>
    <dbReference type="NCBI Taxonomy" id="1469910"/>
    <lineage>
        <taxon>Eukaryota</taxon>
        <taxon>Fungi</taxon>
        <taxon>Dikarya</taxon>
        <taxon>Ascomycota</taxon>
        <taxon>Pezizomycotina</taxon>
        <taxon>Dothideomycetes</taxon>
        <taxon>Pleosporomycetidae</taxon>
        <taxon>Pleosporales</taxon>
        <taxon>Pleosporineae</taxon>
        <taxon>Phaeosphaeriaceae</taxon>
        <taxon>Ophiobolus</taxon>
    </lineage>
</organism>
<dbReference type="AlphaFoldDB" id="A0A6A7A7P7"/>
<evidence type="ECO:0000313" key="1">
    <source>
        <dbReference type="EMBL" id="KAF2828717.1"/>
    </source>
</evidence>
<sequence>PSASPSSRLPSSYSGKRAGAFLGARIDSSTSPSVTIFSTLSAQLPIRYHDGCARHLGGTRSRPWRRQTTRLLRWILSRLEPIRRQPAQPIRTPPSTRLAYRVAPFTSTSSHSNRHIRSRLRSPVSSSVERAPEVYYHRHEWILQPQQKSHPQQQVDR</sequence>
<proteinExistence type="predicted"/>
<keyword evidence="2" id="KW-1185">Reference proteome</keyword>
<dbReference type="Proteomes" id="UP000799424">
    <property type="component" value="Unassembled WGS sequence"/>
</dbReference>
<evidence type="ECO:0000313" key="2">
    <source>
        <dbReference type="Proteomes" id="UP000799424"/>
    </source>
</evidence>
<feature type="non-terminal residue" evidence="1">
    <location>
        <position position="1"/>
    </location>
</feature>